<dbReference type="Pfam" id="PF22633">
    <property type="entry name" value="F5_F8_type_C_2"/>
    <property type="match status" value="1"/>
</dbReference>
<dbReference type="GO" id="GO:0046872">
    <property type="term" value="F:metal ion binding"/>
    <property type="evidence" value="ECO:0007669"/>
    <property type="project" value="UniProtKB-KW"/>
</dbReference>
<dbReference type="EMBL" id="JQ413341">
    <property type="protein sequence ID" value="AFO68119.1"/>
    <property type="molecule type" value="mRNA"/>
</dbReference>
<dbReference type="InterPro" id="IPR051941">
    <property type="entry name" value="BG_Antigen-Binding_Lectin"/>
</dbReference>
<dbReference type="SMR" id="M1FAC3"/>
<evidence type="ECO:0000256" key="3">
    <source>
        <dbReference type="ARBA" id="ARBA00011233"/>
    </source>
</evidence>
<protein>
    <submittedName>
        <fullName evidence="10">Tachylectin</fullName>
    </submittedName>
</protein>
<dbReference type="GO" id="GO:0042806">
    <property type="term" value="F:fucose binding"/>
    <property type="evidence" value="ECO:0007669"/>
    <property type="project" value="UniProtKB-ARBA"/>
</dbReference>
<keyword evidence="6" id="KW-0106">Calcium</keyword>
<feature type="domain" description="Fucolectin tachylectin-4 pentraxin-1" evidence="9">
    <location>
        <begin position="101"/>
        <end position="242"/>
    </location>
</feature>
<comment type="function">
    <text evidence="1">Acts as a defensive agent. Recognizes blood group fucosylated oligosaccharides including A, B, H and Lewis B-type antigens. Does not recognize Lewis A antigen and has low affinity for monovalent haptens.</text>
</comment>
<feature type="chain" id="PRO_5004014594" evidence="8">
    <location>
        <begin position="25"/>
        <end position="243"/>
    </location>
</feature>
<keyword evidence="5" id="KW-0430">Lectin</keyword>
<keyword evidence="4" id="KW-0479">Metal-binding</keyword>
<comment type="subunit">
    <text evidence="3">Homotrimer.</text>
</comment>
<evidence type="ECO:0000259" key="9">
    <source>
        <dbReference type="SMART" id="SM00607"/>
    </source>
</evidence>
<evidence type="ECO:0000256" key="6">
    <source>
        <dbReference type="ARBA" id="ARBA00022837"/>
    </source>
</evidence>
<organism evidence="10">
    <name type="scientific">Macrobrachium rosenbergii</name>
    <name type="common">Giant fresh water prawn</name>
    <dbReference type="NCBI Taxonomy" id="79674"/>
    <lineage>
        <taxon>Eukaryota</taxon>
        <taxon>Metazoa</taxon>
        <taxon>Ecdysozoa</taxon>
        <taxon>Arthropoda</taxon>
        <taxon>Crustacea</taxon>
        <taxon>Multicrustacea</taxon>
        <taxon>Malacostraca</taxon>
        <taxon>Eumalacostraca</taxon>
        <taxon>Eucarida</taxon>
        <taxon>Decapoda</taxon>
        <taxon>Pleocyemata</taxon>
        <taxon>Caridea</taxon>
        <taxon>Palaemonoidea</taxon>
        <taxon>Palaemonidae</taxon>
        <taxon>Macrobrachium</taxon>
    </lineage>
</organism>
<accession>M1FAC3</accession>
<reference evidence="10" key="1">
    <citation type="submission" date="2012-01" db="EMBL/GenBank/DDBJ databases">
        <title>Antimicrobial peptides from freshwater giant prawn Macrobrachium rosenbergii.</title>
        <authorList>
            <person name="Arockiaraj J."/>
            <person name="Zhang G."/>
            <person name="Hang L."/>
            <person name="Othman R.Y."/>
            <person name="Bin K.Q."/>
            <person name="Bhassu S."/>
        </authorList>
    </citation>
    <scope>NUCLEOTIDE SEQUENCE</scope>
</reference>
<keyword evidence="8" id="KW-0732">Signal</keyword>
<dbReference type="PANTHER" id="PTHR45713:SF15">
    <property type="entry name" value="F5_8 TYPE C DOMAIN-CONTAINING PROTEIN"/>
    <property type="match status" value="1"/>
</dbReference>
<dbReference type="InterPro" id="IPR008979">
    <property type="entry name" value="Galactose-bd-like_sf"/>
</dbReference>
<evidence type="ECO:0000313" key="10">
    <source>
        <dbReference type="EMBL" id="AFO68119.1"/>
    </source>
</evidence>
<sequence length="243" mass="27093">MASSSVNPGVAAVILVALAVAVEPQGVFDVMVIRQNELLHLVKGHEEMLNSIKDECVLTKQLELLELKINAGLGCLGRGPERNIPIGNLPANYGMPSPDMLHDIAPGKTTSSSGIHGEHHPRRAIDSGDESMFHSLQERHPWWLIDLGSERVIYHIMILSRRDCCSARLHDLEIRLGNNLRTDGDFSSFDLLYFYKGPYTKDDGFLMYTFAQGVKGRYLSLQIVAEEPEFLQLNTVKVIGLRN</sequence>
<feature type="signal peptide" evidence="8">
    <location>
        <begin position="1"/>
        <end position="24"/>
    </location>
</feature>
<dbReference type="GO" id="GO:0001868">
    <property type="term" value="P:regulation of complement activation, lectin pathway"/>
    <property type="evidence" value="ECO:0007669"/>
    <property type="project" value="UniProtKB-ARBA"/>
</dbReference>
<dbReference type="Gene3D" id="2.60.120.260">
    <property type="entry name" value="Galactose-binding domain-like"/>
    <property type="match status" value="1"/>
</dbReference>
<dbReference type="AlphaFoldDB" id="M1FAC3"/>
<dbReference type="PANTHER" id="PTHR45713">
    <property type="entry name" value="FTP DOMAIN-CONTAINING PROTEIN"/>
    <property type="match status" value="1"/>
</dbReference>
<keyword evidence="7" id="KW-1015">Disulfide bond</keyword>
<dbReference type="SMART" id="SM00607">
    <property type="entry name" value="FTP"/>
    <property type="match status" value="1"/>
</dbReference>
<evidence type="ECO:0000256" key="4">
    <source>
        <dbReference type="ARBA" id="ARBA00022723"/>
    </source>
</evidence>
<name>M1FAC3_MACRS</name>
<comment type="similarity">
    <text evidence="2">Belongs to the fucolectin family.</text>
</comment>
<evidence type="ECO:0000256" key="5">
    <source>
        <dbReference type="ARBA" id="ARBA00022734"/>
    </source>
</evidence>
<evidence type="ECO:0000256" key="1">
    <source>
        <dbReference type="ARBA" id="ARBA00002219"/>
    </source>
</evidence>
<dbReference type="InterPro" id="IPR006585">
    <property type="entry name" value="FTP1"/>
</dbReference>
<dbReference type="SUPFAM" id="SSF49785">
    <property type="entry name" value="Galactose-binding domain-like"/>
    <property type="match status" value="1"/>
</dbReference>
<dbReference type="GO" id="GO:0010185">
    <property type="term" value="P:regulation of cellular defense response"/>
    <property type="evidence" value="ECO:0007669"/>
    <property type="project" value="UniProtKB-ARBA"/>
</dbReference>
<proteinExistence type="evidence at transcript level"/>
<evidence type="ECO:0000256" key="7">
    <source>
        <dbReference type="ARBA" id="ARBA00023157"/>
    </source>
</evidence>
<evidence type="ECO:0000256" key="8">
    <source>
        <dbReference type="SAM" id="SignalP"/>
    </source>
</evidence>
<evidence type="ECO:0000256" key="2">
    <source>
        <dbReference type="ARBA" id="ARBA00010147"/>
    </source>
</evidence>